<dbReference type="AlphaFoldDB" id="A0A176VIW1"/>
<gene>
    <name evidence="2" type="ORF">AXG93_2958s1000</name>
</gene>
<feature type="compositionally biased region" description="Basic and acidic residues" evidence="1">
    <location>
        <begin position="34"/>
        <end position="43"/>
    </location>
</feature>
<protein>
    <submittedName>
        <fullName evidence="2">Uncharacterized protein</fullName>
    </submittedName>
</protein>
<dbReference type="EMBL" id="LVLJ01003787">
    <property type="protein sequence ID" value="OAE19726.1"/>
    <property type="molecule type" value="Genomic_DNA"/>
</dbReference>
<dbReference type="Proteomes" id="UP000077202">
    <property type="component" value="Unassembled WGS sequence"/>
</dbReference>
<evidence type="ECO:0000313" key="3">
    <source>
        <dbReference type="Proteomes" id="UP000077202"/>
    </source>
</evidence>
<evidence type="ECO:0000256" key="1">
    <source>
        <dbReference type="SAM" id="MobiDB-lite"/>
    </source>
</evidence>
<proteinExistence type="predicted"/>
<feature type="region of interest" description="Disordered" evidence="1">
    <location>
        <begin position="1"/>
        <end position="44"/>
    </location>
</feature>
<name>A0A176VIW1_MARPO</name>
<sequence>MSETSASTKDEDMCEESNLWMGEAGPSGVQNEAPMEKEVEPSEKSMATVVAQVGGTVVNYPKISLPPPPEEADSVVLLLKYLDGKREKYVVLTKSGFYVQLVKNRIKIKRAIVVKREWEPQLRWQRKESCELVVKVRDHEGAFKGSYGAVRGVADESGKGRRGVPSIGGGDDRQFAFAGRKVPTRFCYVGS</sequence>
<reference evidence="2" key="1">
    <citation type="submission" date="2016-03" db="EMBL/GenBank/DDBJ databases">
        <title>Mechanisms controlling the formation of the plant cell surface in tip-growing cells are functionally conserved among land plants.</title>
        <authorList>
            <person name="Honkanen S."/>
            <person name="Jones V.A."/>
            <person name="Morieri G."/>
            <person name="Champion C."/>
            <person name="Hetherington A.J."/>
            <person name="Kelly S."/>
            <person name="Saint-Marcoux D."/>
            <person name="Proust H."/>
            <person name="Prescott H."/>
            <person name="Dolan L."/>
        </authorList>
    </citation>
    <scope>NUCLEOTIDE SEQUENCE [LARGE SCALE GENOMIC DNA]</scope>
    <source>
        <tissue evidence="2">Whole gametophyte</tissue>
    </source>
</reference>
<accession>A0A176VIW1</accession>
<evidence type="ECO:0000313" key="2">
    <source>
        <dbReference type="EMBL" id="OAE19726.1"/>
    </source>
</evidence>
<organism evidence="2 3">
    <name type="scientific">Marchantia polymorpha subsp. ruderalis</name>
    <dbReference type="NCBI Taxonomy" id="1480154"/>
    <lineage>
        <taxon>Eukaryota</taxon>
        <taxon>Viridiplantae</taxon>
        <taxon>Streptophyta</taxon>
        <taxon>Embryophyta</taxon>
        <taxon>Marchantiophyta</taxon>
        <taxon>Marchantiopsida</taxon>
        <taxon>Marchantiidae</taxon>
        <taxon>Marchantiales</taxon>
        <taxon>Marchantiaceae</taxon>
        <taxon>Marchantia</taxon>
    </lineage>
</organism>
<keyword evidence="3" id="KW-1185">Reference proteome</keyword>
<comment type="caution">
    <text evidence="2">The sequence shown here is derived from an EMBL/GenBank/DDBJ whole genome shotgun (WGS) entry which is preliminary data.</text>
</comment>